<feature type="transmembrane region" description="Helical" evidence="1">
    <location>
        <begin position="1035"/>
        <end position="1055"/>
    </location>
</feature>
<feature type="domain" description="ABC-type uncharacterised transport system" evidence="2">
    <location>
        <begin position="217"/>
        <end position="416"/>
    </location>
</feature>
<evidence type="ECO:0000259" key="2">
    <source>
        <dbReference type="Pfam" id="PF09822"/>
    </source>
</evidence>
<feature type="transmembrane region" description="Helical" evidence="1">
    <location>
        <begin position="486"/>
        <end position="505"/>
    </location>
</feature>
<name>E7C5W9_9BACT</name>
<keyword evidence="1" id="KW-1133">Transmembrane helix</keyword>
<dbReference type="Pfam" id="PF09822">
    <property type="entry name" value="ABC_transp_aux"/>
    <property type="match status" value="2"/>
</dbReference>
<organism evidence="4">
    <name type="scientific">uncultured nuHF2 cluster bacterium HF0500_31B05</name>
    <dbReference type="NCBI Taxonomy" id="723589"/>
    <lineage>
        <taxon>Bacteria</taxon>
        <taxon>environmental samples</taxon>
    </lineage>
</organism>
<proteinExistence type="predicted"/>
<feature type="domain" description="DUF7088" evidence="3">
    <location>
        <begin position="61"/>
        <end position="157"/>
    </location>
</feature>
<reference evidence="4" key="1">
    <citation type="submission" date="2010-01" db="EMBL/GenBank/DDBJ databases">
        <title>Genome fragments of uncultured bacteria from the North Pacific subtropical Gyre.</title>
        <authorList>
            <person name="Pham V.D."/>
            <person name="Delong E.F."/>
        </authorList>
    </citation>
    <scope>NUCLEOTIDE SEQUENCE</scope>
</reference>
<sequence>MDDRTESATEQVLKRRFYAYIFLAFVLFLATAVVSNRMALEHTSWLQMDLAGSEPGNLDLDTERFLGRLDRPLAVTFFVSAKDRMPSHLKNVEAYVVRLLRALRAHAPQNIEYRVLDPDLDAPHGIAYAARRKASPITVKRVVHDETSEQTVWSSLVLALEGHQEVLIQGIGPAQLPHLEQLITHHLRAKLEPRRPTFGLSAPEQFQLLAHFLTEHGDLVRLDLEQQTNIPPEVDVLFWLQPAGITPAHIRQLKKFLGSGHTALLAGSSYSVGYEFAEAGTSYRAFRHPRAWELLLAPFGLRPLPDLLMDASTGPVPLYAGDGAVREVVAPFHIRCLPAFYNLKSFQGPARGGLNFVSASALEVNPVRAAEAGFLPEVIATTTGNTWVRALPQDPFSDTDLQPELKVPKQNLAVLLKPTDPLGGELLVLGSAALFQDGIINQPGYAHRVFLRTLLRTFSSADRLVQARIGRAVPDALPAVGPGARFWWRLGVVLLLPALLVTVIVRRHLPTRPPVGSGFSRWLTVRVGLSLAVLALGCLWWRQRGEFYLDVTASEAHSPAPLTRQQVSAAGPRAKLISSPGSALPTALKRAQKRARFLLRSLGVDLQTHRPEEMSTLELQRLGSRGLRPFETEIVREDSIFTESVWSGLSVGVGDKVEVIPRLDESTVEHLEFLLLAAMHRHHKGTGPQVAVVSDLPRLSPAEALEDYHKKSLIPPKGSDVYSDVKSLLRDYGYTVTHVDPRNPLLPMDAGVVIWLQPRRDATPILEQLGAYLSNGGHALIALQHFNIQQRQYRGTGFRTVYWPQPQFQDAEAYLNLLGIEQVREVLMDQTQHHLELETQVNRTAVREYDPQKVALPFLIRTVGANYAGDSAITRRLGDLLFVWGNRFAFDLDRLATYGLEHHVLISTSDRVWSFPWKGGWLPPQIFTPQEFLPGKQPLAVSIEGRFPPLVLEKDESRVEFGLGPLDRLQPAGKLALVGSSEMFKNGYLAAAGFQHDQLLLNLVAQLAFGPEMATLQARRSSPRGFAHQSSSAKIWWRVVVMGTAPLAFLALGMARYRRRRAPLRLA</sequence>
<evidence type="ECO:0000259" key="3">
    <source>
        <dbReference type="Pfam" id="PF23357"/>
    </source>
</evidence>
<dbReference type="InterPro" id="IPR055396">
    <property type="entry name" value="DUF7088"/>
</dbReference>
<keyword evidence="1" id="KW-0812">Transmembrane</keyword>
<dbReference type="InterPro" id="IPR019196">
    <property type="entry name" value="ABC_transp_unknown"/>
</dbReference>
<evidence type="ECO:0000256" key="1">
    <source>
        <dbReference type="SAM" id="Phobius"/>
    </source>
</evidence>
<evidence type="ECO:0008006" key="5">
    <source>
        <dbReference type="Google" id="ProtNLM"/>
    </source>
</evidence>
<accession>E7C5W9</accession>
<evidence type="ECO:0000313" key="4">
    <source>
        <dbReference type="EMBL" id="ADI22843.1"/>
    </source>
</evidence>
<keyword evidence="1" id="KW-0472">Membrane</keyword>
<dbReference type="EMBL" id="GU567998">
    <property type="protein sequence ID" value="ADI22843.1"/>
    <property type="molecule type" value="Genomic_DNA"/>
</dbReference>
<dbReference type="AlphaFoldDB" id="E7C5W9"/>
<protein>
    <recommendedName>
        <fullName evidence="5">ABC-type uncharacterized transport system domain-containing protein</fullName>
    </recommendedName>
</protein>
<feature type="transmembrane region" description="Helical" evidence="1">
    <location>
        <begin position="525"/>
        <end position="542"/>
    </location>
</feature>
<feature type="domain" description="ABC-type uncharacterised transport system" evidence="2">
    <location>
        <begin position="690"/>
        <end position="988"/>
    </location>
</feature>
<dbReference type="Pfam" id="PF23357">
    <property type="entry name" value="DUF7088"/>
    <property type="match status" value="1"/>
</dbReference>
<feature type="transmembrane region" description="Helical" evidence="1">
    <location>
        <begin position="17"/>
        <end position="34"/>
    </location>
</feature>